<feature type="domain" description="EthD" evidence="1">
    <location>
        <begin position="9"/>
        <end position="87"/>
    </location>
</feature>
<dbReference type="InterPro" id="IPR011008">
    <property type="entry name" value="Dimeric_a/b-barrel"/>
</dbReference>
<dbReference type="Gene3D" id="3.30.70.100">
    <property type="match status" value="1"/>
</dbReference>
<reference evidence="2 3" key="1">
    <citation type="journal article" date="2015" name="Int. J. Syst. Evol. Microbiol.">
        <title>Tumebacillus algifaecis sp. nov., isolated from decomposing algal scum.</title>
        <authorList>
            <person name="Wu Y.F."/>
            <person name="Zhang B."/>
            <person name="Xing P."/>
            <person name="Wu Q.L."/>
            <person name="Liu S.J."/>
        </authorList>
    </citation>
    <scope>NUCLEOTIDE SEQUENCE [LARGE SCALE GENOMIC DNA]</scope>
    <source>
        <strain evidence="2 3">THMBR28</strain>
    </source>
</reference>
<dbReference type="GO" id="GO:0016491">
    <property type="term" value="F:oxidoreductase activity"/>
    <property type="evidence" value="ECO:0007669"/>
    <property type="project" value="InterPro"/>
</dbReference>
<name>A0A223D503_9BACL</name>
<keyword evidence="3" id="KW-1185">Reference proteome</keyword>
<dbReference type="AlphaFoldDB" id="A0A223D503"/>
<dbReference type="Proteomes" id="UP000214688">
    <property type="component" value="Chromosome"/>
</dbReference>
<dbReference type="SUPFAM" id="SSF54909">
    <property type="entry name" value="Dimeric alpha+beta barrel"/>
    <property type="match status" value="1"/>
</dbReference>
<dbReference type="Pfam" id="PF07110">
    <property type="entry name" value="EthD"/>
    <property type="match status" value="1"/>
</dbReference>
<evidence type="ECO:0000259" key="1">
    <source>
        <dbReference type="Pfam" id="PF07110"/>
    </source>
</evidence>
<gene>
    <name evidence="2" type="ORF">CIG75_18125</name>
</gene>
<dbReference type="InterPro" id="IPR009799">
    <property type="entry name" value="EthD_dom"/>
</dbReference>
<sequence>MVKLVALYKHPEDLDVFNQHYFGTHLELNAKTPGLVRTEVSRFFDLRGGATEHYLMCEMYFESRDTLKASFKTPESKEAGEDLQSFAGGLVTFLFAEVVDEPI</sequence>
<evidence type="ECO:0000313" key="2">
    <source>
        <dbReference type="EMBL" id="ASS76698.1"/>
    </source>
</evidence>
<dbReference type="KEGG" id="tab:CIG75_18125"/>
<dbReference type="EMBL" id="CP022657">
    <property type="protein sequence ID" value="ASS76698.1"/>
    <property type="molecule type" value="Genomic_DNA"/>
</dbReference>
<accession>A0A223D503</accession>
<dbReference type="RefSeq" id="WP_094237926.1">
    <property type="nucleotide sequence ID" value="NZ_CP022657.1"/>
</dbReference>
<proteinExistence type="predicted"/>
<dbReference type="OrthoDB" id="5294870at2"/>
<organism evidence="2 3">
    <name type="scientific">Tumebacillus algifaecis</name>
    <dbReference type="NCBI Taxonomy" id="1214604"/>
    <lineage>
        <taxon>Bacteria</taxon>
        <taxon>Bacillati</taxon>
        <taxon>Bacillota</taxon>
        <taxon>Bacilli</taxon>
        <taxon>Bacillales</taxon>
        <taxon>Alicyclobacillaceae</taxon>
        <taxon>Tumebacillus</taxon>
    </lineage>
</organism>
<evidence type="ECO:0000313" key="3">
    <source>
        <dbReference type="Proteomes" id="UP000214688"/>
    </source>
</evidence>
<dbReference type="NCBIfam" id="TIGR02118">
    <property type="entry name" value="EthD family reductase"/>
    <property type="match status" value="1"/>
</dbReference>
<protein>
    <submittedName>
        <fullName evidence="2">Ethyl tert-butyl ether degradation protein EthD</fullName>
    </submittedName>
</protein>